<name>A0A663MV53_ATHCN</name>
<sequence>MENYDVSVIYLFQVITVNFLDLHLSVRKTVILKLNPFTPPVGLNYPLFPHQDDGPLVDPCSGFMSPGVGADLQRNVGRPIESLVEYSDVPSHRKEGPKTSQDRRWKTRAVSAAFSKLGWYLLFRIF</sequence>
<reference evidence="1" key="1">
    <citation type="submission" date="2025-08" db="UniProtKB">
        <authorList>
            <consortium name="Ensembl"/>
        </authorList>
    </citation>
    <scope>IDENTIFICATION</scope>
</reference>
<evidence type="ECO:0000313" key="2">
    <source>
        <dbReference type="Proteomes" id="UP000472269"/>
    </source>
</evidence>
<dbReference type="Proteomes" id="UP000472269">
    <property type="component" value="Unplaced"/>
</dbReference>
<reference evidence="1" key="2">
    <citation type="submission" date="2025-09" db="UniProtKB">
        <authorList>
            <consortium name="Ensembl"/>
        </authorList>
    </citation>
    <scope>IDENTIFICATION</scope>
</reference>
<proteinExistence type="predicted"/>
<keyword evidence="2" id="KW-1185">Reference proteome</keyword>
<accession>A0A663MV53</accession>
<protein>
    <submittedName>
        <fullName evidence="1">Uncharacterized protein</fullName>
    </submittedName>
</protein>
<dbReference type="AlphaFoldDB" id="A0A663MV53"/>
<evidence type="ECO:0000313" key="1">
    <source>
        <dbReference type="Ensembl" id="ENSACUP00000016450.1"/>
    </source>
</evidence>
<dbReference type="InterPro" id="IPR027867">
    <property type="entry name" value="SPATA48"/>
</dbReference>
<dbReference type="PANTHER" id="PTHR34759:SF1">
    <property type="entry name" value="SPERMATOGENESIS-ASSOCIATED PROTEIN 48"/>
    <property type="match status" value="1"/>
</dbReference>
<dbReference type="PANTHER" id="PTHR34759">
    <property type="entry name" value="SPERMATOGENESIS-ASSOCIATED PROTEIN 48"/>
    <property type="match status" value="1"/>
</dbReference>
<dbReference type="Ensembl" id="ENSACUT00000017533.1">
    <property type="protein sequence ID" value="ENSACUP00000016450.1"/>
    <property type="gene ID" value="ENSACUG00000011015.1"/>
</dbReference>
<organism evidence="1 2">
    <name type="scientific">Athene cunicularia</name>
    <name type="common">Burrowing owl</name>
    <name type="synonym">Speotyto cunicularia</name>
    <dbReference type="NCBI Taxonomy" id="194338"/>
    <lineage>
        <taxon>Eukaryota</taxon>
        <taxon>Metazoa</taxon>
        <taxon>Chordata</taxon>
        <taxon>Craniata</taxon>
        <taxon>Vertebrata</taxon>
        <taxon>Euteleostomi</taxon>
        <taxon>Archelosauria</taxon>
        <taxon>Archosauria</taxon>
        <taxon>Dinosauria</taxon>
        <taxon>Saurischia</taxon>
        <taxon>Theropoda</taxon>
        <taxon>Coelurosauria</taxon>
        <taxon>Aves</taxon>
        <taxon>Neognathae</taxon>
        <taxon>Neoaves</taxon>
        <taxon>Telluraves</taxon>
        <taxon>Strigiformes</taxon>
        <taxon>Strigidae</taxon>
        <taxon>Athene</taxon>
    </lineage>
</organism>